<evidence type="ECO:0000313" key="3">
    <source>
        <dbReference type="Proteomes" id="UP000262621"/>
    </source>
</evidence>
<accession>A0A372FQG7</accession>
<evidence type="ECO:0000259" key="1">
    <source>
        <dbReference type="PROSITE" id="PS50943"/>
    </source>
</evidence>
<dbReference type="PROSITE" id="PS50943">
    <property type="entry name" value="HTH_CROC1"/>
    <property type="match status" value="1"/>
</dbReference>
<protein>
    <submittedName>
        <fullName evidence="2">XRE family transcriptional regulator</fullName>
    </submittedName>
</protein>
<dbReference type="AlphaFoldDB" id="A0A372FQG7"/>
<organism evidence="2 3">
    <name type="scientific">Micromonospora craniellae</name>
    <dbReference type="NCBI Taxonomy" id="2294034"/>
    <lineage>
        <taxon>Bacteria</taxon>
        <taxon>Bacillati</taxon>
        <taxon>Actinomycetota</taxon>
        <taxon>Actinomycetes</taxon>
        <taxon>Micromonosporales</taxon>
        <taxon>Micromonosporaceae</taxon>
        <taxon>Micromonospora</taxon>
    </lineage>
</organism>
<evidence type="ECO:0000313" key="2">
    <source>
        <dbReference type="EMBL" id="RFS40522.1"/>
    </source>
</evidence>
<dbReference type="CDD" id="cd00093">
    <property type="entry name" value="HTH_XRE"/>
    <property type="match status" value="1"/>
</dbReference>
<proteinExistence type="predicted"/>
<dbReference type="InterPro" id="IPR001387">
    <property type="entry name" value="Cro/C1-type_HTH"/>
</dbReference>
<dbReference type="InterPro" id="IPR010982">
    <property type="entry name" value="Lambda_DNA-bd_dom_sf"/>
</dbReference>
<dbReference type="SMART" id="SM00530">
    <property type="entry name" value="HTH_XRE"/>
    <property type="match status" value="1"/>
</dbReference>
<dbReference type="Proteomes" id="UP000262621">
    <property type="component" value="Unassembled WGS sequence"/>
</dbReference>
<dbReference type="Pfam" id="PF13560">
    <property type="entry name" value="HTH_31"/>
    <property type="match status" value="1"/>
</dbReference>
<reference evidence="2 3" key="1">
    <citation type="submission" date="2018-08" db="EMBL/GenBank/DDBJ databases">
        <title>Verrucosispora craniellae sp. nov., isolated from a marine sponge in the South China Sea.</title>
        <authorList>
            <person name="Li L."/>
            <person name="Lin H.W."/>
        </authorList>
    </citation>
    <scope>NUCLEOTIDE SEQUENCE [LARGE SCALE GENOMIC DNA]</scope>
    <source>
        <strain evidence="2 3">LHW63014</strain>
    </source>
</reference>
<name>A0A372FQG7_9ACTN</name>
<dbReference type="InterPro" id="IPR043917">
    <property type="entry name" value="DUF5753"/>
</dbReference>
<comment type="caution">
    <text evidence="2">The sequence shown here is derived from an EMBL/GenBank/DDBJ whole genome shotgun (WGS) entry which is preliminary data.</text>
</comment>
<dbReference type="Gene3D" id="1.10.260.40">
    <property type="entry name" value="lambda repressor-like DNA-binding domains"/>
    <property type="match status" value="1"/>
</dbReference>
<sequence length="333" mass="37838">MQHTQQINSGSCLMPHDMATFRKGRIGRMAQHIDPTIQRRRLRVRLRQLRDRKGMTQKDTGQALEWGTAKIIRIEAGQVGISDTDLRALLELYGVLEADQVAGYVEMARRSRKQHWHIYRDVMNQDFLIYLGFESSASALRQSASLILPGLLQTEEYARAVIHAFSPPDAAPHHIDRKLEIRTQRQEILDRATPPSLSILLDEAVIRRAVGTGDDSTKIMKRQLAHLNDIGGRPNVHLRVIRFSQGAHMGLMKPFTILTFPDEDDDDLLFLQNGPNSLSTRDDVNTIALYARQFLDLEKIALSEPATARLIDEVRVQMQDGPRPRQSRTVSEL</sequence>
<gene>
    <name evidence="2" type="ORF">D0Q02_30330</name>
</gene>
<dbReference type="Pfam" id="PF19054">
    <property type="entry name" value="DUF5753"/>
    <property type="match status" value="1"/>
</dbReference>
<dbReference type="EMBL" id="QVFU01000102">
    <property type="protein sequence ID" value="RFS40522.1"/>
    <property type="molecule type" value="Genomic_DNA"/>
</dbReference>
<feature type="domain" description="HTH cro/C1-type" evidence="1">
    <location>
        <begin position="46"/>
        <end position="100"/>
    </location>
</feature>
<keyword evidence="3" id="KW-1185">Reference proteome</keyword>
<dbReference type="GO" id="GO:0003677">
    <property type="term" value="F:DNA binding"/>
    <property type="evidence" value="ECO:0007669"/>
    <property type="project" value="InterPro"/>
</dbReference>
<dbReference type="SUPFAM" id="SSF47413">
    <property type="entry name" value="lambda repressor-like DNA-binding domains"/>
    <property type="match status" value="1"/>
</dbReference>